<protein>
    <recommendedName>
        <fullName evidence="3">VWFA domain-containing protein</fullName>
    </recommendedName>
</protein>
<keyword evidence="2" id="KW-0472">Membrane</keyword>
<feature type="region of interest" description="Disordered" evidence="1">
    <location>
        <begin position="445"/>
        <end position="470"/>
    </location>
</feature>
<name>A0ABP6CB83_9ACTN</name>
<gene>
    <name evidence="4" type="ORF">GCM10010411_51320</name>
</gene>
<feature type="transmembrane region" description="Helical" evidence="2">
    <location>
        <begin position="30"/>
        <end position="51"/>
    </location>
</feature>
<comment type="caution">
    <text evidence="4">The sequence shown here is derived from an EMBL/GenBank/DDBJ whole genome shotgun (WGS) entry which is preliminary data.</text>
</comment>
<dbReference type="InterPro" id="IPR002035">
    <property type="entry name" value="VWF_A"/>
</dbReference>
<evidence type="ECO:0000313" key="4">
    <source>
        <dbReference type="EMBL" id="GAA2610653.1"/>
    </source>
</evidence>
<feature type="domain" description="VWFA" evidence="3">
    <location>
        <begin position="501"/>
        <end position="685"/>
    </location>
</feature>
<dbReference type="Gene3D" id="3.40.50.410">
    <property type="entry name" value="von Willebrand factor, type A domain"/>
    <property type="match status" value="1"/>
</dbReference>
<dbReference type="SUPFAM" id="SSF53300">
    <property type="entry name" value="vWA-like"/>
    <property type="match status" value="1"/>
</dbReference>
<dbReference type="SMART" id="SM00327">
    <property type="entry name" value="VWA"/>
    <property type="match status" value="1"/>
</dbReference>
<dbReference type="InterPro" id="IPR036465">
    <property type="entry name" value="vWFA_dom_sf"/>
</dbReference>
<keyword evidence="2" id="KW-0812">Transmembrane</keyword>
<evidence type="ECO:0000256" key="1">
    <source>
        <dbReference type="SAM" id="MobiDB-lite"/>
    </source>
</evidence>
<evidence type="ECO:0000259" key="3">
    <source>
        <dbReference type="SMART" id="SM00327"/>
    </source>
</evidence>
<sequence>MAGPGDSQRSSDEHQEPPPPARRSTFVRSFTVELATSLIVSSLVASSPLLLVLSRDLGIALIVWGGVSLALLAVLVVVLYNHPEFLRKVLELLPDDSARWSAAVLLWVGTGAALAGLVLGAVAGVRTWPGSGGPCERPLELRVMTTPEALTPLRAAAADFIADTRVRGCPRYAVTVTAEPGATPVRNGLARDWEQDRTGVGTQLLGPQPDIWIPSSPAEYDYASDRADLAASGAPPSLTRHPASVGRSPMVLALFGDDDETVYRENARPGRDTTAGLLDRFKEAALKGIARPIPESSTAALAVTPVLHQAVTNTGLAESGEAAERFVSPPDLLAPDAVSLLCQLRERAWERGGGPPKGFAIAVPEHVLNDYNAGRALGDRCDAVDAGKAPYDGWRLHPYYAGDLPALDYRFVHVRWPGQDDRERDGAVRRFRDWLRDRPLTPQGLRDAGGVFRKPRTSDPAHPYLDALGRPGATTVPSLMKGTDVPGVQDSLDAIGAVRDKVLVSLLIDASGSMSSPTTKRVNRSRLTHGVSVLRSLVSQLKGDDVIGIQSFARATGDDRTPTVTTHARSGLVSSQHADLVSGKLQAQVAAGSDLPLADAVEAADLQSGKKHVVVVTDGQSARTNPDLEAALGRLRAFHARHPGVVVTLLLTGPSGCGTAPAARVADAVGGRCRELTGDPDEVQAARLLAELR</sequence>
<reference evidence="5" key="1">
    <citation type="journal article" date="2019" name="Int. J. Syst. Evol. Microbiol.">
        <title>The Global Catalogue of Microorganisms (GCM) 10K type strain sequencing project: providing services to taxonomists for standard genome sequencing and annotation.</title>
        <authorList>
            <consortium name="The Broad Institute Genomics Platform"/>
            <consortium name="The Broad Institute Genome Sequencing Center for Infectious Disease"/>
            <person name="Wu L."/>
            <person name="Ma J."/>
        </authorList>
    </citation>
    <scope>NUCLEOTIDE SEQUENCE [LARGE SCALE GENOMIC DNA]</scope>
    <source>
        <strain evidence="5">JCM 6833</strain>
    </source>
</reference>
<dbReference type="CDD" id="cd00198">
    <property type="entry name" value="vWFA"/>
    <property type="match status" value="1"/>
</dbReference>
<feature type="transmembrane region" description="Helical" evidence="2">
    <location>
        <begin position="57"/>
        <end position="80"/>
    </location>
</feature>
<proteinExistence type="predicted"/>
<organism evidence="4 5">
    <name type="scientific">Actinomadura fulvescens</name>
    <dbReference type="NCBI Taxonomy" id="46160"/>
    <lineage>
        <taxon>Bacteria</taxon>
        <taxon>Bacillati</taxon>
        <taxon>Actinomycetota</taxon>
        <taxon>Actinomycetes</taxon>
        <taxon>Streptosporangiales</taxon>
        <taxon>Thermomonosporaceae</taxon>
        <taxon>Actinomadura</taxon>
    </lineage>
</organism>
<dbReference type="RefSeq" id="WP_344544818.1">
    <property type="nucleotide sequence ID" value="NZ_BAAATD010000007.1"/>
</dbReference>
<feature type="region of interest" description="Disordered" evidence="1">
    <location>
        <begin position="1"/>
        <end position="23"/>
    </location>
</feature>
<dbReference type="EMBL" id="BAAATD010000007">
    <property type="protein sequence ID" value="GAA2610653.1"/>
    <property type="molecule type" value="Genomic_DNA"/>
</dbReference>
<keyword evidence="2" id="KW-1133">Transmembrane helix</keyword>
<dbReference type="Proteomes" id="UP001501509">
    <property type="component" value="Unassembled WGS sequence"/>
</dbReference>
<evidence type="ECO:0000256" key="2">
    <source>
        <dbReference type="SAM" id="Phobius"/>
    </source>
</evidence>
<evidence type="ECO:0000313" key="5">
    <source>
        <dbReference type="Proteomes" id="UP001501509"/>
    </source>
</evidence>
<feature type="transmembrane region" description="Helical" evidence="2">
    <location>
        <begin position="100"/>
        <end position="125"/>
    </location>
</feature>
<keyword evidence="5" id="KW-1185">Reference proteome</keyword>
<accession>A0ABP6CB83</accession>